<organism evidence="2 3">
    <name type="scientific">Halopseudomonas yangmingensis</name>
    <dbReference type="NCBI Taxonomy" id="1720063"/>
    <lineage>
        <taxon>Bacteria</taxon>
        <taxon>Pseudomonadati</taxon>
        <taxon>Pseudomonadota</taxon>
        <taxon>Gammaproteobacteria</taxon>
        <taxon>Pseudomonadales</taxon>
        <taxon>Pseudomonadaceae</taxon>
        <taxon>Halopseudomonas</taxon>
    </lineage>
</organism>
<evidence type="ECO:0000313" key="2">
    <source>
        <dbReference type="EMBL" id="SFM89719.1"/>
    </source>
</evidence>
<dbReference type="Pfam" id="PF13400">
    <property type="entry name" value="Tad"/>
    <property type="match status" value="1"/>
</dbReference>
<evidence type="ECO:0000259" key="1">
    <source>
        <dbReference type="Pfam" id="PF13400"/>
    </source>
</evidence>
<keyword evidence="3" id="KW-1185">Reference proteome</keyword>
<dbReference type="STRING" id="1720063.SAMN05216217_1263"/>
<dbReference type="AlphaFoldDB" id="A0A1I4UL38"/>
<reference evidence="3" key="1">
    <citation type="submission" date="2016-10" db="EMBL/GenBank/DDBJ databases">
        <authorList>
            <person name="Varghese N."/>
            <person name="Submissions S."/>
        </authorList>
    </citation>
    <scope>NUCLEOTIDE SEQUENCE [LARGE SCALE GENOMIC DNA]</scope>
    <source>
        <strain evidence="3">DSM 24213</strain>
    </source>
</reference>
<protein>
    <submittedName>
        <fullName evidence="2">Flp pilus-assembly TadE/G-like</fullName>
    </submittedName>
</protein>
<dbReference type="Proteomes" id="UP000243629">
    <property type="component" value="Unassembled WGS sequence"/>
</dbReference>
<feature type="domain" description="Putative Flp pilus-assembly TadG-like N-terminal" evidence="1">
    <location>
        <begin position="11"/>
        <end position="57"/>
    </location>
</feature>
<dbReference type="EMBL" id="FOUI01000026">
    <property type="protein sequence ID" value="SFM89719.1"/>
    <property type="molecule type" value="Genomic_DNA"/>
</dbReference>
<sequence>MLMQRMARQKGYATIFTMLLFVAFALAAFSMFDVGQVSSERIRIQNTSDAAAHSAAALLARDLNFTAYTNRAMVANQAAIGQLVALASWTNFLEQEAINLDRVATFTALIPGIGPLIKQVTQTVRQFAVQLSSLVDSLATAGISVTEGVIGVLSRAQQTYHEAAYVAALGSIAGVIQANDPDINFGVADTVMSISSFADAWRNHTRQNSPNLGQGRRIDNLNRFRFQEKTALIMRSRDEFTRNRNDRWLNAGVGIYRARIDKYGGTELTMHQQGNRLGWDWTSMDTESFWFGQYGWRGTPPRWRLRWNEVLPLGWGAAHALDENDDYNYRRSGRWNNSWANPRAARLAQAMDRGNNLTNISGLRSYRDFHENNDPAHNRGLRPGDTSRTQGVVIYLVKEAARLGTRKNFVDSIPGQTAGTVLDVQEQGGLAGDQLTGVAKAEAYFSRPRNLWSRRDGRIEHGNMYNPYWQVRLIEPSASEMLRARLLSGVN</sequence>
<evidence type="ECO:0000313" key="3">
    <source>
        <dbReference type="Proteomes" id="UP000243629"/>
    </source>
</evidence>
<name>A0A1I4UL38_9GAMM</name>
<accession>A0A1I4UL38</accession>
<dbReference type="RefSeq" id="WP_093478930.1">
    <property type="nucleotide sequence ID" value="NZ_FOUI01000026.1"/>
</dbReference>
<proteinExistence type="predicted"/>
<gene>
    <name evidence="2" type="ORF">SAMN05216217_1263</name>
</gene>
<dbReference type="OrthoDB" id="5493674at2"/>
<dbReference type="InterPro" id="IPR028087">
    <property type="entry name" value="Tad_N"/>
</dbReference>